<sequence length="309" mass="33609">MRGWGELALRVTASGGLGIWHMRPKALRRRRSQHAACSGCHRRHHRLIWLFGVLAGLQLAGILGLVTLGLGAPVCPAPAWFPPADAAAYTRENNSAAVRLGQLVTAGPTGLALLYGKARGADVCRFAPNGTLVARMSSGFARGGTMYGHAFLTYPRHGLTYEELVPLKQHESRHTAQWATFTALGGPLAFPLTYAADEAIAPGVHNHFEQAAGLSDGNYPDPDGPSPATSRLLILLAAVGVVWFEHHRFRRHLRLLATFVRHRKEETPWWHAHTEPVGPGPLAEQRRLWQLGCAGCGHLPAKPPSIVHR</sequence>
<proteinExistence type="predicted"/>
<organism evidence="2 3">
    <name type="scientific">Paractinoplanes pyxinae</name>
    <dbReference type="NCBI Taxonomy" id="2997416"/>
    <lineage>
        <taxon>Bacteria</taxon>
        <taxon>Bacillati</taxon>
        <taxon>Actinomycetota</taxon>
        <taxon>Actinomycetes</taxon>
        <taxon>Micromonosporales</taxon>
        <taxon>Micromonosporaceae</taxon>
        <taxon>Paractinoplanes</taxon>
    </lineage>
</organism>
<protein>
    <submittedName>
        <fullName evidence="2">Uncharacterized protein</fullName>
    </submittedName>
</protein>
<dbReference type="EMBL" id="JAPNTZ010000001">
    <property type="protein sequence ID" value="MCY1137254.1"/>
    <property type="molecule type" value="Genomic_DNA"/>
</dbReference>
<keyword evidence="1" id="KW-0472">Membrane</keyword>
<evidence type="ECO:0000313" key="3">
    <source>
        <dbReference type="Proteomes" id="UP001151002"/>
    </source>
</evidence>
<keyword evidence="1" id="KW-0812">Transmembrane</keyword>
<keyword evidence="3" id="KW-1185">Reference proteome</keyword>
<evidence type="ECO:0000256" key="1">
    <source>
        <dbReference type="SAM" id="Phobius"/>
    </source>
</evidence>
<gene>
    <name evidence="2" type="ORF">OWR29_04525</name>
</gene>
<evidence type="ECO:0000313" key="2">
    <source>
        <dbReference type="EMBL" id="MCY1137254.1"/>
    </source>
</evidence>
<keyword evidence="1" id="KW-1133">Transmembrane helix</keyword>
<comment type="caution">
    <text evidence="2">The sequence shown here is derived from an EMBL/GenBank/DDBJ whole genome shotgun (WGS) entry which is preliminary data.</text>
</comment>
<dbReference type="Proteomes" id="UP001151002">
    <property type="component" value="Unassembled WGS sequence"/>
</dbReference>
<accession>A0ABT4ASP6</accession>
<feature type="transmembrane region" description="Helical" evidence="1">
    <location>
        <begin position="47"/>
        <end position="72"/>
    </location>
</feature>
<name>A0ABT4ASP6_9ACTN</name>
<dbReference type="RefSeq" id="WP_267561120.1">
    <property type="nucleotide sequence ID" value="NZ_JAPNTZ010000001.1"/>
</dbReference>
<reference evidence="2" key="1">
    <citation type="submission" date="2022-11" db="EMBL/GenBank/DDBJ databases">
        <authorList>
            <person name="Somphong A."/>
            <person name="Phongsopitanun W."/>
        </authorList>
    </citation>
    <scope>NUCLEOTIDE SEQUENCE</scope>
    <source>
        <strain evidence="2">Pm04-4</strain>
    </source>
</reference>